<evidence type="ECO:0000259" key="5">
    <source>
        <dbReference type="PROSITE" id="PS50865"/>
    </source>
</evidence>
<gene>
    <name evidence="6" type="ORF">BCR44DRAFT_1458389</name>
</gene>
<sequence length="267" mass="30674">MNFNFAGMPSQGGLPAGFPANIFGNLNDFEDGAREPVEYETRTHEHHKMFWYPNRCEYPDCNAPARSLRTCSGCRMVRYCSPEHQKADWNAHKLDCKCFRRLGVTAKFYSDEEMLAKYPLRTRKELKNHVKTAELHSSCDVCNVKDTEVDMILTECCGATVCDTEGDYVMMTYSRDHCPRSHRRYTHCGYHGVESWCDKSVDWRLCPGCKQHKNDPSEVADYLWRGNNGYNVTPLLTADVPRHSMCDTCGLCELEWLSMSLVLYVAC</sequence>
<dbReference type="PROSITE" id="PS50865">
    <property type="entry name" value="ZF_MYND_2"/>
    <property type="match status" value="1"/>
</dbReference>
<dbReference type="Gene3D" id="6.10.140.2220">
    <property type="match status" value="1"/>
</dbReference>
<evidence type="ECO:0000313" key="7">
    <source>
        <dbReference type="Proteomes" id="UP000193411"/>
    </source>
</evidence>
<keyword evidence="7" id="KW-1185">Reference proteome</keyword>
<comment type="caution">
    <text evidence="6">The sequence shown here is derived from an EMBL/GenBank/DDBJ whole genome shotgun (WGS) entry which is preliminary data.</text>
</comment>
<protein>
    <recommendedName>
        <fullName evidence="5">MYND-type domain-containing protein</fullName>
    </recommendedName>
</protein>
<evidence type="ECO:0000256" key="4">
    <source>
        <dbReference type="PROSITE-ProRule" id="PRU00134"/>
    </source>
</evidence>
<evidence type="ECO:0000313" key="6">
    <source>
        <dbReference type="EMBL" id="ORZ39622.1"/>
    </source>
</evidence>
<feature type="domain" description="MYND-type" evidence="5">
    <location>
        <begin position="58"/>
        <end position="96"/>
    </location>
</feature>
<name>A0A1Y2I2I6_9FUNG</name>
<proteinExistence type="predicted"/>
<keyword evidence="2 4" id="KW-0863">Zinc-finger</keyword>
<dbReference type="EMBL" id="MCFL01000005">
    <property type="protein sequence ID" value="ORZ39622.1"/>
    <property type="molecule type" value="Genomic_DNA"/>
</dbReference>
<dbReference type="AlphaFoldDB" id="A0A1Y2I2I6"/>
<dbReference type="SUPFAM" id="SSF144232">
    <property type="entry name" value="HIT/MYND zinc finger-like"/>
    <property type="match status" value="1"/>
</dbReference>
<dbReference type="OrthoDB" id="5600228at2759"/>
<accession>A0A1Y2I2I6</accession>
<evidence type="ECO:0000256" key="1">
    <source>
        <dbReference type="ARBA" id="ARBA00022723"/>
    </source>
</evidence>
<dbReference type="Pfam" id="PF01753">
    <property type="entry name" value="zf-MYND"/>
    <property type="match status" value="1"/>
</dbReference>
<keyword evidence="3" id="KW-0862">Zinc</keyword>
<organism evidence="6 7">
    <name type="scientific">Catenaria anguillulae PL171</name>
    <dbReference type="NCBI Taxonomy" id="765915"/>
    <lineage>
        <taxon>Eukaryota</taxon>
        <taxon>Fungi</taxon>
        <taxon>Fungi incertae sedis</taxon>
        <taxon>Blastocladiomycota</taxon>
        <taxon>Blastocladiomycetes</taxon>
        <taxon>Blastocladiales</taxon>
        <taxon>Catenariaceae</taxon>
        <taxon>Catenaria</taxon>
    </lineage>
</organism>
<evidence type="ECO:0000256" key="2">
    <source>
        <dbReference type="ARBA" id="ARBA00022771"/>
    </source>
</evidence>
<dbReference type="GO" id="GO:0008270">
    <property type="term" value="F:zinc ion binding"/>
    <property type="evidence" value="ECO:0007669"/>
    <property type="project" value="UniProtKB-KW"/>
</dbReference>
<dbReference type="InterPro" id="IPR002893">
    <property type="entry name" value="Znf_MYND"/>
</dbReference>
<keyword evidence="1" id="KW-0479">Metal-binding</keyword>
<evidence type="ECO:0000256" key="3">
    <source>
        <dbReference type="ARBA" id="ARBA00022833"/>
    </source>
</evidence>
<reference evidence="6 7" key="1">
    <citation type="submission" date="2016-07" db="EMBL/GenBank/DDBJ databases">
        <title>Pervasive Adenine N6-methylation of Active Genes in Fungi.</title>
        <authorList>
            <consortium name="DOE Joint Genome Institute"/>
            <person name="Mondo S.J."/>
            <person name="Dannebaum R.O."/>
            <person name="Kuo R.C."/>
            <person name="Labutti K."/>
            <person name="Haridas S."/>
            <person name="Kuo A."/>
            <person name="Salamov A."/>
            <person name="Ahrendt S.R."/>
            <person name="Lipzen A."/>
            <person name="Sullivan W."/>
            <person name="Andreopoulos W.B."/>
            <person name="Clum A."/>
            <person name="Lindquist E."/>
            <person name="Daum C."/>
            <person name="Ramamoorthy G.K."/>
            <person name="Gryganskyi A."/>
            <person name="Culley D."/>
            <person name="Magnuson J.K."/>
            <person name="James T.Y."/>
            <person name="O'Malley M.A."/>
            <person name="Stajich J.E."/>
            <person name="Spatafora J.W."/>
            <person name="Visel A."/>
            <person name="Grigoriev I.V."/>
        </authorList>
    </citation>
    <scope>NUCLEOTIDE SEQUENCE [LARGE SCALE GENOMIC DNA]</scope>
    <source>
        <strain evidence="6 7">PL171</strain>
    </source>
</reference>
<dbReference type="Proteomes" id="UP000193411">
    <property type="component" value="Unassembled WGS sequence"/>
</dbReference>